<dbReference type="Pfam" id="PF00646">
    <property type="entry name" value="F-box"/>
    <property type="match status" value="1"/>
</dbReference>
<dbReference type="OrthoDB" id="2322499at2759"/>
<dbReference type="AlphaFoldDB" id="A0A6A4HDD7"/>
<evidence type="ECO:0000313" key="3">
    <source>
        <dbReference type="EMBL" id="KAE9395816.1"/>
    </source>
</evidence>
<feature type="region of interest" description="Disordered" evidence="1">
    <location>
        <begin position="1"/>
        <end position="49"/>
    </location>
</feature>
<organism evidence="3 4">
    <name type="scientific">Gymnopus androsaceus JB14</name>
    <dbReference type="NCBI Taxonomy" id="1447944"/>
    <lineage>
        <taxon>Eukaryota</taxon>
        <taxon>Fungi</taxon>
        <taxon>Dikarya</taxon>
        <taxon>Basidiomycota</taxon>
        <taxon>Agaricomycotina</taxon>
        <taxon>Agaricomycetes</taxon>
        <taxon>Agaricomycetidae</taxon>
        <taxon>Agaricales</taxon>
        <taxon>Marasmiineae</taxon>
        <taxon>Omphalotaceae</taxon>
        <taxon>Gymnopus</taxon>
    </lineage>
</organism>
<protein>
    <recommendedName>
        <fullName evidence="2">F-box domain-containing protein</fullName>
    </recommendedName>
</protein>
<feature type="domain" description="F-box" evidence="2">
    <location>
        <begin position="67"/>
        <end position="116"/>
    </location>
</feature>
<dbReference type="PROSITE" id="PS50181">
    <property type="entry name" value="FBOX"/>
    <property type="match status" value="1"/>
</dbReference>
<dbReference type="EMBL" id="ML769524">
    <property type="protein sequence ID" value="KAE9395816.1"/>
    <property type="molecule type" value="Genomic_DNA"/>
</dbReference>
<dbReference type="InterPro" id="IPR001810">
    <property type="entry name" value="F-box_dom"/>
</dbReference>
<accession>A0A6A4HDD7</accession>
<sequence length="633" mass="74423">MSTRRSLRIQEKKFIPETQDAHRTPQDSTEGDLEEAKTNHSKANTSTKNGRIPAQFRKVRGKLGLLERLAKDMPLDVIFEIFCYITPSDLLQLARSSKDLRGILMSKSSESIWRIARENVRDLPPRPEDLNEPQYAHLLYEPYCHVCNQKRCDDVLWLFRMRCCKNCIWSTFTVFDSELRSSLPAEIRYHQDVLPMLYKQQYGHIRIAHGRSCQRWLEERLAGRTRELDDIRKQRKEAILNRLDETGWREEAKIIMSSWRVYLDRDEFSDHKLVKQAKKLTEYGWNSIKADLEKKLSDCKMKRLLTTGPRNPTIYQRYSDLRKEYNAILSEADLREPFPAVGDIISHKLFSDLIWDTPHDEYLGDDFFRLKLSEYLPSIIDEWRPAKIQELLEVMRKSHPAATTSDLHLATSIFECSNCWGHEDIHYPQVFYHTCCQTQVHDGHRDERFEPYVSAFPYVRPWTSRTITFNETKSQASRVVIQSFYLDPMTTTIQDMYSANPLIECMSCTSDEGRMFTRWPLLSLGHRNHTLRIKSFGEETSRILAFEPDTSNQHHMEVLCCAHCNKSLAIAKLFNHLEDFHRVYVNTDKQASCSSNIEAAQEHWYWNPRLNYINHSLRNSFRYKEVSDGTSQP</sequence>
<gene>
    <name evidence="3" type="ORF">BT96DRAFT_997297</name>
</gene>
<feature type="compositionally biased region" description="Basic and acidic residues" evidence="1">
    <location>
        <begin position="8"/>
        <end position="25"/>
    </location>
</feature>
<keyword evidence="4" id="KW-1185">Reference proteome</keyword>
<reference evidence="3" key="1">
    <citation type="journal article" date="2019" name="Environ. Microbiol.">
        <title>Fungal ecological strategies reflected in gene transcription - a case study of two litter decomposers.</title>
        <authorList>
            <person name="Barbi F."/>
            <person name="Kohler A."/>
            <person name="Barry K."/>
            <person name="Baskaran P."/>
            <person name="Daum C."/>
            <person name="Fauchery L."/>
            <person name="Ihrmark K."/>
            <person name="Kuo A."/>
            <person name="LaButti K."/>
            <person name="Lipzen A."/>
            <person name="Morin E."/>
            <person name="Grigoriev I.V."/>
            <person name="Henrissat B."/>
            <person name="Lindahl B."/>
            <person name="Martin F."/>
        </authorList>
    </citation>
    <scope>NUCLEOTIDE SEQUENCE</scope>
    <source>
        <strain evidence="3">JB14</strain>
    </source>
</reference>
<name>A0A6A4HDD7_9AGAR</name>
<evidence type="ECO:0000259" key="2">
    <source>
        <dbReference type="PROSITE" id="PS50181"/>
    </source>
</evidence>
<dbReference type="InterPro" id="IPR036047">
    <property type="entry name" value="F-box-like_dom_sf"/>
</dbReference>
<evidence type="ECO:0000313" key="4">
    <source>
        <dbReference type="Proteomes" id="UP000799118"/>
    </source>
</evidence>
<proteinExistence type="predicted"/>
<evidence type="ECO:0000256" key="1">
    <source>
        <dbReference type="SAM" id="MobiDB-lite"/>
    </source>
</evidence>
<dbReference type="Proteomes" id="UP000799118">
    <property type="component" value="Unassembled WGS sequence"/>
</dbReference>
<dbReference type="SUPFAM" id="SSF81383">
    <property type="entry name" value="F-box domain"/>
    <property type="match status" value="1"/>
</dbReference>